<accession>A0A0C9WSF6</accession>
<reference evidence="3" key="2">
    <citation type="submission" date="2015-01" db="EMBL/GenBank/DDBJ databases">
        <title>Evolutionary Origins and Diversification of the Mycorrhizal Mutualists.</title>
        <authorList>
            <consortium name="DOE Joint Genome Institute"/>
            <consortium name="Mycorrhizal Genomics Consortium"/>
            <person name="Kohler A."/>
            <person name="Kuo A."/>
            <person name="Nagy L.G."/>
            <person name="Floudas D."/>
            <person name="Copeland A."/>
            <person name="Barry K.W."/>
            <person name="Cichocki N."/>
            <person name="Veneault-Fourrey C."/>
            <person name="LaButti K."/>
            <person name="Lindquist E.A."/>
            <person name="Lipzen A."/>
            <person name="Lundell T."/>
            <person name="Morin E."/>
            <person name="Murat C."/>
            <person name="Riley R."/>
            <person name="Ohm R."/>
            <person name="Sun H."/>
            <person name="Tunlid A."/>
            <person name="Henrissat B."/>
            <person name="Grigoriev I.V."/>
            <person name="Hibbett D.S."/>
            <person name="Martin F."/>
        </authorList>
    </citation>
    <scope>NUCLEOTIDE SEQUENCE [LARGE SCALE GENOMIC DNA]</scope>
    <source>
        <strain evidence="3">LaAM-08-1</strain>
    </source>
</reference>
<evidence type="ECO:0000256" key="1">
    <source>
        <dbReference type="SAM" id="MobiDB-lite"/>
    </source>
</evidence>
<proteinExistence type="predicted"/>
<dbReference type="HOGENOM" id="CLU_098000_1_0_1"/>
<sequence>MPYTNNPYAQGGWYNPQNPHSINSQPWLHYSHPPTYGVLPSVEVTSSANFSFEFSPTHPDILNCTVTGPGSQTYLSAMSVEYSTIITKRNGDPVARIEWNAHPWVEIPNVVERQPVSQWLPLSADMSYRTMRSNNDIGTNVTPKTPGGRFTKR</sequence>
<dbReference type="Proteomes" id="UP000054477">
    <property type="component" value="Unassembled WGS sequence"/>
</dbReference>
<organism evidence="2 3">
    <name type="scientific">Laccaria amethystina LaAM-08-1</name>
    <dbReference type="NCBI Taxonomy" id="1095629"/>
    <lineage>
        <taxon>Eukaryota</taxon>
        <taxon>Fungi</taxon>
        <taxon>Dikarya</taxon>
        <taxon>Basidiomycota</taxon>
        <taxon>Agaricomycotina</taxon>
        <taxon>Agaricomycetes</taxon>
        <taxon>Agaricomycetidae</taxon>
        <taxon>Agaricales</taxon>
        <taxon>Agaricineae</taxon>
        <taxon>Hydnangiaceae</taxon>
        <taxon>Laccaria</taxon>
    </lineage>
</organism>
<evidence type="ECO:0000313" key="2">
    <source>
        <dbReference type="EMBL" id="KIJ94605.1"/>
    </source>
</evidence>
<name>A0A0C9WSF6_9AGAR</name>
<keyword evidence="3" id="KW-1185">Reference proteome</keyword>
<gene>
    <name evidence="2" type="ORF">K443DRAFT_641337</name>
</gene>
<dbReference type="AlphaFoldDB" id="A0A0C9WSF6"/>
<reference evidence="2 3" key="1">
    <citation type="submission" date="2014-04" db="EMBL/GenBank/DDBJ databases">
        <authorList>
            <consortium name="DOE Joint Genome Institute"/>
            <person name="Kuo A."/>
            <person name="Kohler A."/>
            <person name="Nagy L.G."/>
            <person name="Floudas D."/>
            <person name="Copeland A."/>
            <person name="Barry K.W."/>
            <person name="Cichocki N."/>
            <person name="Veneault-Fourrey C."/>
            <person name="LaButti K."/>
            <person name="Lindquist E.A."/>
            <person name="Lipzen A."/>
            <person name="Lundell T."/>
            <person name="Morin E."/>
            <person name="Murat C."/>
            <person name="Sun H."/>
            <person name="Tunlid A."/>
            <person name="Henrissat B."/>
            <person name="Grigoriev I.V."/>
            <person name="Hibbett D.S."/>
            <person name="Martin F."/>
            <person name="Nordberg H.P."/>
            <person name="Cantor M.N."/>
            <person name="Hua S.X."/>
        </authorList>
    </citation>
    <scope>NUCLEOTIDE SEQUENCE [LARGE SCALE GENOMIC DNA]</scope>
    <source>
        <strain evidence="2 3">LaAM-08-1</strain>
    </source>
</reference>
<feature type="compositionally biased region" description="Polar residues" evidence="1">
    <location>
        <begin position="133"/>
        <end position="143"/>
    </location>
</feature>
<evidence type="ECO:0000313" key="3">
    <source>
        <dbReference type="Proteomes" id="UP000054477"/>
    </source>
</evidence>
<protein>
    <submittedName>
        <fullName evidence="2">Uncharacterized protein</fullName>
    </submittedName>
</protein>
<dbReference type="EMBL" id="KN838786">
    <property type="protein sequence ID" value="KIJ94605.1"/>
    <property type="molecule type" value="Genomic_DNA"/>
</dbReference>
<dbReference type="OrthoDB" id="3191568at2759"/>
<feature type="region of interest" description="Disordered" evidence="1">
    <location>
        <begin position="133"/>
        <end position="153"/>
    </location>
</feature>